<evidence type="ECO:0000256" key="6">
    <source>
        <dbReference type="ARBA" id="ARBA00022763"/>
    </source>
</evidence>
<dbReference type="GO" id="GO:2000042">
    <property type="term" value="P:negative regulation of double-strand break repair via homologous recombination"/>
    <property type="evidence" value="ECO:0007669"/>
    <property type="project" value="InterPro"/>
</dbReference>
<dbReference type="Proteomes" id="UP000663860">
    <property type="component" value="Unassembled WGS sequence"/>
</dbReference>
<comment type="similarity">
    <text evidence="3">Belongs to the PARI family.</text>
</comment>
<accession>A0A814ZGT0</accession>
<protein>
    <recommendedName>
        <fullName evidence="4">PCNA-interacting partner</fullName>
    </recommendedName>
    <alternativeName>
        <fullName evidence="10">PARP-1 binding protein</fullName>
    </alternativeName>
    <alternativeName>
        <fullName evidence="11">PARP1-binding protein</fullName>
    </alternativeName>
</protein>
<evidence type="ECO:0000256" key="3">
    <source>
        <dbReference type="ARBA" id="ARBA00009135"/>
    </source>
</evidence>
<comment type="caution">
    <text evidence="13">The sequence shown here is derived from an EMBL/GenBank/DDBJ whole genome shotgun (WGS) entry which is preliminary data.</text>
</comment>
<dbReference type="GO" id="GO:0006281">
    <property type="term" value="P:DNA repair"/>
    <property type="evidence" value="ECO:0007669"/>
    <property type="project" value="UniProtKB-KW"/>
</dbReference>
<dbReference type="PANTHER" id="PTHR32121:SF0">
    <property type="entry name" value="PCNA-INTERACTING PARTNER"/>
    <property type="match status" value="1"/>
</dbReference>
<feature type="region of interest" description="Disordered" evidence="12">
    <location>
        <begin position="590"/>
        <end position="619"/>
    </location>
</feature>
<keyword evidence="8" id="KW-0234">DNA repair</keyword>
<evidence type="ECO:0000256" key="4">
    <source>
        <dbReference type="ARBA" id="ARBA00014320"/>
    </source>
</evidence>
<dbReference type="AlphaFoldDB" id="A0A814ZGT0"/>
<keyword evidence="6" id="KW-0227">DNA damage</keyword>
<dbReference type="GO" id="GO:0003677">
    <property type="term" value="F:DNA binding"/>
    <property type="evidence" value="ECO:0007669"/>
    <property type="project" value="UniProtKB-KW"/>
</dbReference>
<feature type="compositionally biased region" description="Polar residues" evidence="12">
    <location>
        <begin position="532"/>
        <end position="551"/>
    </location>
</feature>
<evidence type="ECO:0000313" key="13">
    <source>
        <dbReference type="EMBL" id="CAF1242691.1"/>
    </source>
</evidence>
<name>A0A814ZGT0_9BILA</name>
<organism evidence="13 14">
    <name type="scientific">Adineta steineri</name>
    <dbReference type="NCBI Taxonomy" id="433720"/>
    <lineage>
        <taxon>Eukaryota</taxon>
        <taxon>Metazoa</taxon>
        <taxon>Spiralia</taxon>
        <taxon>Gnathifera</taxon>
        <taxon>Rotifera</taxon>
        <taxon>Eurotatoria</taxon>
        <taxon>Bdelloidea</taxon>
        <taxon>Adinetida</taxon>
        <taxon>Adinetidae</taxon>
        <taxon>Adineta</taxon>
    </lineage>
</organism>
<evidence type="ECO:0000256" key="11">
    <source>
        <dbReference type="ARBA" id="ARBA00032731"/>
    </source>
</evidence>
<evidence type="ECO:0000256" key="7">
    <source>
        <dbReference type="ARBA" id="ARBA00023125"/>
    </source>
</evidence>
<gene>
    <name evidence="13" type="ORF">IZO911_LOCUS30889</name>
</gene>
<comment type="subcellular location">
    <subcellularLocation>
        <location evidence="2">Cytoplasm</location>
    </subcellularLocation>
    <subcellularLocation>
        <location evidence="1">Nucleus</location>
    </subcellularLocation>
</comment>
<dbReference type="PANTHER" id="PTHR32121">
    <property type="entry name" value="PCNA-INTERACTING PARTNER"/>
    <property type="match status" value="1"/>
</dbReference>
<keyword evidence="9" id="KW-0539">Nucleus</keyword>
<evidence type="ECO:0000256" key="10">
    <source>
        <dbReference type="ARBA" id="ARBA00031632"/>
    </source>
</evidence>
<sequence>MQIKLTINNNEDDDLVVISLDSSSTISSWLIDYYFTKIYSNQIKTSNKSIQPNNIIGLHDMFIIYQIIHSSTSSIEFLELCKNKFQNNKDDLILENYNKYLNRCGLKDIIDLFHQCQIQTCIKMINFNINHVNNEIDRLFFDYLLEIALERSIYNEETQITTIETCENIVKLFEKEKKHMEQTISKNYIKHTLCTYLSLLLDTRNEHALIHCLATPVRTGIERRTIVELRRLTKLSKNECLTIYQILLSFIRRKELLSSRLSQSSSSQSSQESTNNDDESFIALDKYYVELLSSRLSQSSSSQSSQESTNNDDESFIALDKYYVGIKEFFDFIEQLQMIIEENEHLKIDSIITFRKLMMLISKQLRKDISFNRCESIFKDIIEEFCECFQTTHKITDCISPIRSASSGGTLAGRRFLRSIAYLCAKQTIHLPIILTTNDHYDSPSTGLRKATSSRLLRSPLTPIPIVIEQIVEIPIEEKSIDIPVESVFMWKKKTKENDMKKDIVPTKKNKFERRKSQRCLDLSSIEEKSFDSGSQTTHSIDSNENISSGSIRQPLGEIHMNSFEIEQRQQIDNDKNSNSIPFSLISEGDKENLSLMNNKRTTTTSTNAEQPRKKQKKTNTNVLVVGQKMITTFFRSKS</sequence>
<reference evidence="13" key="1">
    <citation type="submission" date="2021-02" db="EMBL/GenBank/DDBJ databases">
        <authorList>
            <person name="Nowell W R."/>
        </authorList>
    </citation>
    <scope>NUCLEOTIDE SEQUENCE</scope>
</reference>
<keyword evidence="7" id="KW-0238">DNA-binding</keyword>
<evidence type="ECO:0000313" key="14">
    <source>
        <dbReference type="Proteomes" id="UP000663860"/>
    </source>
</evidence>
<dbReference type="GO" id="GO:0005634">
    <property type="term" value="C:nucleus"/>
    <property type="evidence" value="ECO:0007669"/>
    <property type="project" value="UniProtKB-SubCell"/>
</dbReference>
<evidence type="ECO:0000256" key="12">
    <source>
        <dbReference type="SAM" id="MobiDB-lite"/>
    </source>
</evidence>
<dbReference type="InterPro" id="IPR038932">
    <property type="entry name" value="PARPBP"/>
</dbReference>
<keyword evidence="5" id="KW-0963">Cytoplasm</keyword>
<evidence type="ECO:0000256" key="2">
    <source>
        <dbReference type="ARBA" id="ARBA00004496"/>
    </source>
</evidence>
<dbReference type="GO" id="GO:0005737">
    <property type="term" value="C:cytoplasm"/>
    <property type="evidence" value="ECO:0007669"/>
    <property type="project" value="UniProtKB-SubCell"/>
</dbReference>
<evidence type="ECO:0000256" key="5">
    <source>
        <dbReference type="ARBA" id="ARBA00022490"/>
    </source>
</evidence>
<evidence type="ECO:0000256" key="1">
    <source>
        <dbReference type="ARBA" id="ARBA00004123"/>
    </source>
</evidence>
<evidence type="ECO:0000256" key="8">
    <source>
        <dbReference type="ARBA" id="ARBA00023204"/>
    </source>
</evidence>
<dbReference type="EMBL" id="CAJNOE010000492">
    <property type="protein sequence ID" value="CAF1242691.1"/>
    <property type="molecule type" value="Genomic_DNA"/>
</dbReference>
<feature type="compositionally biased region" description="Polar residues" evidence="12">
    <location>
        <begin position="595"/>
        <end position="610"/>
    </location>
</feature>
<feature type="region of interest" description="Disordered" evidence="12">
    <location>
        <begin position="524"/>
        <end position="551"/>
    </location>
</feature>
<dbReference type="GO" id="GO:0000785">
    <property type="term" value="C:chromatin"/>
    <property type="evidence" value="ECO:0007669"/>
    <property type="project" value="TreeGrafter"/>
</dbReference>
<evidence type="ECO:0000256" key="9">
    <source>
        <dbReference type="ARBA" id="ARBA00023242"/>
    </source>
</evidence>
<proteinExistence type="inferred from homology"/>